<name>A0A432W810_9GAMM</name>
<proteinExistence type="predicted"/>
<dbReference type="Proteomes" id="UP000288293">
    <property type="component" value="Unassembled WGS sequence"/>
</dbReference>
<dbReference type="GO" id="GO:0046872">
    <property type="term" value="F:metal ion binding"/>
    <property type="evidence" value="ECO:0007669"/>
    <property type="project" value="UniProtKB-KW"/>
</dbReference>
<evidence type="ECO:0000256" key="4">
    <source>
        <dbReference type="ARBA" id="ARBA00022801"/>
    </source>
</evidence>
<protein>
    <submittedName>
        <fullName evidence="8">CoA pyrophosphatase</fullName>
    </submittedName>
</protein>
<comment type="cofactor">
    <cofactor evidence="2">
        <name>Mg(2+)</name>
        <dbReference type="ChEBI" id="CHEBI:18420"/>
    </cofactor>
</comment>
<keyword evidence="4" id="KW-0378">Hydrolase</keyword>
<comment type="cofactor">
    <cofactor evidence="1">
        <name>Mn(2+)</name>
        <dbReference type="ChEBI" id="CHEBI:29035"/>
    </cofactor>
</comment>
<dbReference type="AlphaFoldDB" id="A0A432W810"/>
<dbReference type="EMBL" id="PIPL01000001">
    <property type="protein sequence ID" value="RUO26096.1"/>
    <property type="molecule type" value="Genomic_DNA"/>
</dbReference>
<comment type="caution">
    <text evidence="8">The sequence shown here is derived from an EMBL/GenBank/DDBJ whole genome shotgun (WGS) entry which is preliminary data.</text>
</comment>
<dbReference type="SUPFAM" id="SSF55811">
    <property type="entry name" value="Nudix"/>
    <property type="match status" value="1"/>
</dbReference>
<evidence type="ECO:0000256" key="6">
    <source>
        <dbReference type="ARBA" id="ARBA00023211"/>
    </source>
</evidence>
<keyword evidence="6" id="KW-0464">Manganese</keyword>
<evidence type="ECO:0000313" key="8">
    <source>
        <dbReference type="EMBL" id="RUO26096.1"/>
    </source>
</evidence>
<dbReference type="RefSeq" id="WP_126802912.1">
    <property type="nucleotide sequence ID" value="NZ_PIPL01000001.1"/>
</dbReference>
<dbReference type="InterPro" id="IPR045121">
    <property type="entry name" value="CoAse"/>
</dbReference>
<dbReference type="Gene3D" id="3.90.79.10">
    <property type="entry name" value="Nucleoside Triphosphate Pyrophosphohydrolase"/>
    <property type="match status" value="1"/>
</dbReference>
<reference evidence="8 9" key="1">
    <citation type="journal article" date="2011" name="Front. Microbiol.">
        <title>Genomic signatures of strain selection and enhancement in Bacillus atrophaeus var. globigii, a historical biowarfare simulant.</title>
        <authorList>
            <person name="Gibbons H.S."/>
            <person name="Broomall S.M."/>
            <person name="McNew L.A."/>
            <person name="Daligault H."/>
            <person name="Chapman C."/>
            <person name="Bruce D."/>
            <person name="Karavis M."/>
            <person name="Krepps M."/>
            <person name="McGregor P.A."/>
            <person name="Hong C."/>
            <person name="Park K.H."/>
            <person name="Akmal A."/>
            <person name="Feldman A."/>
            <person name="Lin J.S."/>
            <person name="Chang W.E."/>
            <person name="Higgs B.W."/>
            <person name="Demirev P."/>
            <person name="Lindquist J."/>
            <person name="Liem A."/>
            <person name="Fochler E."/>
            <person name="Read T.D."/>
            <person name="Tapia R."/>
            <person name="Johnson S."/>
            <person name="Bishop-Lilly K.A."/>
            <person name="Detter C."/>
            <person name="Han C."/>
            <person name="Sozhamannan S."/>
            <person name="Rosenzweig C.N."/>
            <person name="Skowronski E.W."/>
        </authorList>
    </citation>
    <scope>NUCLEOTIDE SEQUENCE [LARGE SCALE GENOMIC DNA]</scope>
    <source>
        <strain evidence="8 9">MLST1</strain>
    </source>
</reference>
<evidence type="ECO:0000256" key="1">
    <source>
        <dbReference type="ARBA" id="ARBA00001936"/>
    </source>
</evidence>
<dbReference type="InterPro" id="IPR000086">
    <property type="entry name" value="NUDIX_hydrolase_dom"/>
</dbReference>
<keyword evidence="5" id="KW-0460">Magnesium</keyword>
<accession>A0A432W810</accession>
<dbReference type="InterPro" id="IPR015797">
    <property type="entry name" value="NUDIX_hydrolase-like_dom_sf"/>
</dbReference>
<organism evidence="8 9">
    <name type="scientific">Aliidiomarina minuta</name>
    <dbReference type="NCBI Taxonomy" id="880057"/>
    <lineage>
        <taxon>Bacteria</taxon>
        <taxon>Pseudomonadati</taxon>
        <taxon>Pseudomonadota</taxon>
        <taxon>Gammaproteobacteria</taxon>
        <taxon>Alteromonadales</taxon>
        <taxon>Idiomarinaceae</taxon>
        <taxon>Aliidiomarina</taxon>
    </lineage>
</organism>
<dbReference type="PANTHER" id="PTHR12992:SF11">
    <property type="entry name" value="MITOCHONDRIAL COENZYME A DIPHOSPHATASE NUDT8"/>
    <property type="match status" value="1"/>
</dbReference>
<feature type="domain" description="Nudix hydrolase" evidence="7">
    <location>
        <begin position="28"/>
        <end position="160"/>
    </location>
</feature>
<evidence type="ECO:0000259" key="7">
    <source>
        <dbReference type="PROSITE" id="PS51462"/>
    </source>
</evidence>
<evidence type="ECO:0000256" key="5">
    <source>
        <dbReference type="ARBA" id="ARBA00022842"/>
    </source>
</evidence>
<dbReference type="NCBIfam" id="NF007980">
    <property type="entry name" value="PRK10707.1"/>
    <property type="match status" value="1"/>
</dbReference>
<evidence type="ECO:0000256" key="2">
    <source>
        <dbReference type="ARBA" id="ARBA00001946"/>
    </source>
</evidence>
<gene>
    <name evidence="8" type="ORF">CWE09_05055</name>
</gene>
<dbReference type="GO" id="GO:0010945">
    <property type="term" value="F:coenzyme A diphosphatase activity"/>
    <property type="evidence" value="ECO:0007669"/>
    <property type="project" value="InterPro"/>
</dbReference>
<dbReference type="Pfam" id="PF00293">
    <property type="entry name" value="NUDIX"/>
    <property type="match status" value="1"/>
</dbReference>
<keyword evidence="3" id="KW-0479">Metal-binding</keyword>
<evidence type="ECO:0000313" key="9">
    <source>
        <dbReference type="Proteomes" id="UP000288293"/>
    </source>
</evidence>
<keyword evidence="9" id="KW-1185">Reference proteome</keyword>
<sequence length="199" mass="22953">MIKTRAQFLHQFHLFRSSPARPLKMKGLRPAAVLIPLIEGERSIEVVLTKRTQHLRHHAGQICFPGGRQEPADADLKATALREYEEELGVSAEGIDIVGQLPDYPVISQFIIRPYVGFLSRKPEWNPDPGEVADIFTVPLHHLLSQEQHYAYKVERFIYDKIWFIPWQERVIWGATAGIIRNLAEQLDPKQTQLYRPLN</sequence>
<dbReference type="PANTHER" id="PTHR12992">
    <property type="entry name" value="NUDIX HYDROLASE"/>
    <property type="match status" value="1"/>
</dbReference>
<dbReference type="PROSITE" id="PS51462">
    <property type="entry name" value="NUDIX"/>
    <property type="match status" value="1"/>
</dbReference>
<evidence type="ECO:0000256" key="3">
    <source>
        <dbReference type="ARBA" id="ARBA00022723"/>
    </source>
</evidence>
<dbReference type="CDD" id="cd03426">
    <property type="entry name" value="NUDIX_CoAse_Nudt7"/>
    <property type="match status" value="1"/>
</dbReference>
<dbReference type="OrthoDB" id="9802805at2"/>